<dbReference type="Proteomes" id="UP000229757">
    <property type="component" value="Chromosome"/>
</dbReference>
<evidence type="ECO:0000313" key="2">
    <source>
        <dbReference type="Proteomes" id="UP000229757"/>
    </source>
</evidence>
<dbReference type="EMBL" id="CP011797">
    <property type="protein sequence ID" value="ATX75984.1"/>
    <property type="molecule type" value="Genomic_DNA"/>
</dbReference>
<keyword evidence="2" id="KW-1185">Reference proteome</keyword>
<evidence type="ECO:0000313" key="1">
    <source>
        <dbReference type="EMBL" id="ATX75984.1"/>
    </source>
</evidence>
<dbReference type="AlphaFoldDB" id="A0A2K8KRP8"/>
<dbReference type="RefSeq" id="WP_100256358.1">
    <property type="nucleotide sequence ID" value="NZ_CP011797.1"/>
</dbReference>
<sequence length="110" mass="11906">MTDTSSNAQAAHLIGVTAKAMLDGSAHYLQGAIELERLRHLIGAYENDPDFMAFVGVMAEINSLKLDTDKPNWVERATPAQQSAIAESVAWAKAVSWAQCQALAERYGVT</sequence>
<proteinExistence type="predicted"/>
<name>A0A2K8KRP8_9GAMM</name>
<dbReference type="KEGG" id="rfo:REIFOR_00816"/>
<accession>A0A2K8KRP8</accession>
<gene>
    <name evidence="1" type="ORF">REIFOR_00816</name>
</gene>
<organism evidence="1 2">
    <name type="scientific">Reinekea forsetii</name>
    <dbReference type="NCBI Taxonomy" id="1336806"/>
    <lineage>
        <taxon>Bacteria</taxon>
        <taxon>Pseudomonadati</taxon>
        <taxon>Pseudomonadota</taxon>
        <taxon>Gammaproteobacteria</taxon>
        <taxon>Oceanospirillales</taxon>
        <taxon>Saccharospirillaceae</taxon>
        <taxon>Reinekea</taxon>
    </lineage>
</organism>
<dbReference type="OrthoDB" id="7069035at2"/>
<protein>
    <submittedName>
        <fullName evidence="1">Uncharacterized protein</fullName>
    </submittedName>
</protein>
<reference evidence="1 2" key="1">
    <citation type="journal article" date="2017" name="Environ. Microbiol.">
        <title>Genomic and physiological analyses of 'Reinekea forsetii' reveal a versatile opportunistic lifestyle during spring algae blooms.</title>
        <authorList>
            <person name="Avci B."/>
            <person name="Hahnke R.L."/>
            <person name="Chafee M."/>
            <person name="Fischer T."/>
            <person name="Gruber-Vodicka H."/>
            <person name="Tegetmeyer H.E."/>
            <person name="Harder J."/>
            <person name="Fuchs B.M."/>
            <person name="Amann R.I."/>
            <person name="Teeling H."/>
        </authorList>
    </citation>
    <scope>NUCLEOTIDE SEQUENCE [LARGE SCALE GENOMIC DNA]</scope>
    <source>
        <strain evidence="1 2">Hel1_31_D35</strain>
    </source>
</reference>